<dbReference type="AlphaFoldDB" id="A0A445AYK9"/>
<sequence>MHTMNMMMGAATFRYPALAPPLVPSERVSTAKWKVQVASSSPPSSTATAEADVVVVGSGIGGLCCAGLLARYEQDVLVVESHDRPGGAAHSFDIKGYKFDSGPSVFSGLQSKGSQPNPLAQVLDALGESIPCATYDSWDVYIPEGDFRFRVGPTEFLKLSYLQDLEKYAGPNAVQEWKKLMDTILPLSTAAMALPALSIRGDFGVLSTAAVRYAPSLIKSFVQMGGPFGAKRLSRPFSEILDGLHIKDPFIRNWIDLWSFIFSGLKTNGVISQEMVYMLAEWYKPGSCLEFPNHGSAAIVDALVRGLEKFGGRISLRSHVEKIVVENGRAIGVKLRSGQFIRAKKAVVSNASMWDTLRLLPKDVIPKSYSDKIKTTPQCESFMHLHLGIDAEGIRDDLGIHHVVVNDWERGVDAEQNVVLVSVPSVLSPDMAPPGKHVLHAYIPGTEPFELWEGLERTSPEYRKLKAERSEVIWKAVERVLGEGFRREKCEVKLVGSPLTHRRFLRRHRGTFGPALEAGKESFPGSSTPIPQLFCCGDSTFPGIGIPAVAASGAIAANSLVSVSQHSQLLDAIGI</sequence>
<dbReference type="Proteomes" id="UP000289738">
    <property type="component" value="Chromosome B01"/>
</dbReference>
<dbReference type="Gene3D" id="3.90.660.50">
    <property type="match status" value="1"/>
</dbReference>
<dbReference type="InterPro" id="IPR045892">
    <property type="entry name" value="CrtISO-like"/>
</dbReference>
<evidence type="ECO:0000313" key="2">
    <source>
        <dbReference type="EMBL" id="RYR31490.1"/>
    </source>
</evidence>
<name>A0A445AYK9_ARAHY</name>
<accession>A0A445AYK9</accession>
<reference evidence="2 3" key="1">
    <citation type="submission" date="2019-01" db="EMBL/GenBank/DDBJ databases">
        <title>Sequencing of cultivated peanut Arachis hypogaea provides insights into genome evolution and oil improvement.</title>
        <authorList>
            <person name="Chen X."/>
        </authorList>
    </citation>
    <scope>NUCLEOTIDE SEQUENCE [LARGE SCALE GENOMIC DNA]</scope>
    <source>
        <strain evidence="3">cv. Fuhuasheng</strain>
        <tissue evidence="2">Leaves</tissue>
    </source>
</reference>
<comment type="caution">
    <text evidence="2">The sequence shown here is derived from an EMBL/GenBank/DDBJ whole genome shotgun (WGS) entry which is preliminary data.</text>
</comment>
<evidence type="ECO:0000313" key="3">
    <source>
        <dbReference type="Proteomes" id="UP000289738"/>
    </source>
</evidence>
<dbReference type="EMBL" id="SDMP01000011">
    <property type="protein sequence ID" value="RYR31490.1"/>
    <property type="molecule type" value="Genomic_DNA"/>
</dbReference>
<dbReference type="PANTHER" id="PTHR46313">
    <property type="match status" value="1"/>
</dbReference>
<dbReference type="SUPFAM" id="SSF51905">
    <property type="entry name" value="FAD/NAD(P)-binding domain"/>
    <property type="match status" value="1"/>
</dbReference>
<organism evidence="2 3">
    <name type="scientific">Arachis hypogaea</name>
    <name type="common">Peanut</name>
    <dbReference type="NCBI Taxonomy" id="3818"/>
    <lineage>
        <taxon>Eukaryota</taxon>
        <taxon>Viridiplantae</taxon>
        <taxon>Streptophyta</taxon>
        <taxon>Embryophyta</taxon>
        <taxon>Tracheophyta</taxon>
        <taxon>Spermatophyta</taxon>
        <taxon>Magnoliopsida</taxon>
        <taxon>eudicotyledons</taxon>
        <taxon>Gunneridae</taxon>
        <taxon>Pentapetalae</taxon>
        <taxon>rosids</taxon>
        <taxon>fabids</taxon>
        <taxon>Fabales</taxon>
        <taxon>Fabaceae</taxon>
        <taxon>Papilionoideae</taxon>
        <taxon>50 kb inversion clade</taxon>
        <taxon>dalbergioids sensu lato</taxon>
        <taxon>Dalbergieae</taxon>
        <taxon>Pterocarpus clade</taxon>
        <taxon>Arachis</taxon>
    </lineage>
</organism>
<evidence type="ECO:0000259" key="1">
    <source>
        <dbReference type="Pfam" id="PF01593"/>
    </source>
</evidence>
<proteinExistence type="predicted"/>
<dbReference type="STRING" id="3818.A0A445AYK9"/>
<dbReference type="GO" id="GO:0016491">
    <property type="term" value="F:oxidoreductase activity"/>
    <property type="evidence" value="ECO:0007669"/>
    <property type="project" value="InterPro"/>
</dbReference>
<feature type="domain" description="Amine oxidase" evidence="1">
    <location>
        <begin position="60"/>
        <end position="559"/>
    </location>
</feature>
<keyword evidence="3" id="KW-1185">Reference proteome</keyword>
<dbReference type="PANTHER" id="PTHR46313:SF1">
    <property type="entry name" value="FAD_NAD(P)-BINDING OXIDOREDUCTASE FAMILY PROTEIN"/>
    <property type="match status" value="1"/>
</dbReference>
<dbReference type="GO" id="GO:0016116">
    <property type="term" value="P:carotenoid metabolic process"/>
    <property type="evidence" value="ECO:0007669"/>
    <property type="project" value="InterPro"/>
</dbReference>
<protein>
    <recommendedName>
        <fullName evidence="1">Amine oxidase domain-containing protein</fullName>
    </recommendedName>
</protein>
<dbReference type="Pfam" id="PF01593">
    <property type="entry name" value="Amino_oxidase"/>
    <property type="match status" value="1"/>
</dbReference>
<dbReference type="Gene3D" id="3.50.50.60">
    <property type="entry name" value="FAD/NAD(P)-binding domain"/>
    <property type="match status" value="2"/>
</dbReference>
<dbReference type="InterPro" id="IPR036188">
    <property type="entry name" value="FAD/NAD-bd_sf"/>
</dbReference>
<gene>
    <name evidence="2" type="ORF">Ahy_B01g056290</name>
</gene>
<dbReference type="InterPro" id="IPR002937">
    <property type="entry name" value="Amino_oxidase"/>
</dbReference>